<dbReference type="RefSeq" id="WP_154432303.1">
    <property type="nucleotide sequence ID" value="NZ_VUMS01000013.1"/>
</dbReference>
<name>A0A7X2P389_9FIRM</name>
<evidence type="ECO:0008006" key="3">
    <source>
        <dbReference type="Google" id="ProtNLM"/>
    </source>
</evidence>
<sequence length="480" mass="56805">MALKNNIGGKIGEIANNVLDGLSKIWDKVGQAKEVVQSIANERELFLLLSKEFTSVHIIVIDDLERMSDDINLEDIFGIIEELKQCNYVKVIVIANTDEIQSDKKVVFEKYNEKVIERIYHITERAEKVTWSKMNIHADFVEKFLEIHKVKNLRTLEKAQRFFEDVKLFCNSDMSEQFKEELRLICFAVVVESIENLYYKEIDSDNIDSVEKMTNTIGNMLQHRIGRYLYGIKCSTNLVEMILKYYEEGVLNEEQLEAEYKLFLNSGDKPNYYKSDEEIRSVLPILREKMLEAKSLAELNEFADAYVVWSDVLEENNESVLSEYRNILEEMLEKTVLDGKEEMLSYSYDLFHMSSEKTKRIYQEENKEMMKFLIETYVGYLKKTTHGKKAYEYSYKLRNNFDSSYYHDIIISEIDNLYNKISFPVDNVDEDRYHTCYNIMYVLYHSDAEKFLQYCEKIKEDCDNMSRHRIDVLIEEIVKK</sequence>
<evidence type="ECO:0000313" key="1">
    <source>
        <dbReference type="EMBL" id="MST66705.1"/>
    </source>
</evidence>
<gene>
    <name evidence="1" type="ORF">FYJ57_08150</name>
</gene>
<protein>
    <recommendedName>
        <fullName evidence="3">NTPase</fullName>
    </recommendedName>
</protein>
<comment type="caution">
    <text evidence="1">The sequence shown here is derived from an EMBL/GenBank/DDBJ whole genome shotgun (WGS) entry which is preliminary data.</text>
</comment>
<keyword evidence="2" id="KW-1185">Reference proteome</keyword>
<organism evidence="1 2">
    <name type="scientific">Oliverpabstia intestinalis</name>
    <dbReference type="NCBI Taxonomy" id="2606633"/>
    <lineage>
        <taxon>Bacteria</taxon>
        <taxon>Bacillati</taxon>
        <taxon>Bacillota</taxon>
        <taxon>Clostridia</taxon>
        <taxon>Lachnospirales</taxon>
        <taxon>Lachnospiraceae</taxon>
        <taxon>Oliverpabstia</taxon>
    </lineage>
</organism>
<proteinExistence type="predicted"/>
<dbReference type="AlphaFoldDB" id="A0A7X2P389"/>
<dbReference type="Proteomes" id="UP000440513">
    <property type="component" value="Unassembled WGS sequence"/>
</dbReference>
<accession>A0A7X2P389</accession>
<dbReference type="EMBL" id="VUMS01000013">
    <property type="protein sequence ID" value="MST66705.1"/>
    <property type="molecule type" value="Genomic_DNA"/>
</dbReference>
<reference evidence="1 2" key="1">
    <citation type="submission" date="2019-08" db="EMBL/GenBank/DDBJ databases">
        <title>In-depth cultivation of the pig gut microbiome towards novel bacterial diversity and tailored functional studies.</title>
        <authorList>
            <person name="Wylensek D."/>
            <person name="Hitch T.C.A."/>
            <person name="Clavel T."/>
        </authorList>
    </citation>
    <scope>NUCLEOTIDE SEQUENCE [LARGE SCALE GENOMIC DNA]</scope>
    <source>
        <strain evidence="1 2">BSM-380-WT-5A</strain>
    </source>
</reference>
<evidence type="ECO:0000313" key="2">
    <source>
        <dbReference type="Proteomes" id="UP000440513"/>
    </source>
</evidence>